<keyword evidence="4" id="KW-1185">Reference proteome</keyword>
<reference evidence="3 4" key="1">
    <citation type="submission" date="2014-08" db="EMBL/GenBank/DDBJ databases">
        <title>Comparative genomics of the Paenibacillus odorifer group.</title>
        <authorList>
            <person name="den Bakker H.C."/>
            <person name="Tsai Y.-C."/>
            <person name="Martin N."/>
            <person name="Korlach J."/>
            <person name="Wiedmann M."/>
        </authorList>
    </citation>
    <scope>NUCLEOTIDE SEQUENCE [LARGE SCALE GENOMIC DNA]</scope>
    <source>
        <strain evidence="3 4">DSM 1735</strain>
    </source>
</reference>
<protein>
    <submittedName>
        <fullName evidence="3">Dipicolinate synthase subunit A</fullName>
    </submittedName>
</protein>
<dbReference type="InterPro" id="IPR031629">
    <property type="entry name" value="DpaA_N"/>
</dbReference>
<dbReference type="Pfam" id="PF16924">
    <property type="entry name" value="DpaA_N"/>
    <property type="match status" value="1"/>
</dbReference>
<sequence length="293" mass="31607">MLTGTQILIVGGDNRQLEVIKKLSDLNATVKIIGFENMNESFPGVEKVKMSTEWFKQSRIVILPASGTDVNGGIASTFSTDELKLTADVFESIPNDGMIISGAANAYLKNSCEMYKIKLVELFARDDVAIFNSIPTAEGAIMMAIQNTDFTIHGSINVVLGLGRVGLTLARTLKGLGAKVKVGVREPDLFARAWEMGLTPFYIEELHNHVQDADILFNTIPALVVTKNIISNIERSTLIIDLASKPGGTDFLFAEKYGIKAILAPGLPGIVAPRTAGCIMADAISQLLISDYS</sequence>
<gene>
    <name evidence="3" type="ORF">PDUR_27125</name>
</gene>
<dbReference type="InterPro" id="IPR036291">
    <property type="entry name" value="NAD(P)-bd_dom_sf"/>
</dbReference>
<dbReference type="AlphaFoldDB" id="A0A089HVK5"/>
<evidence type="ECO:0000259" key="1">
    <source>
        <dbReference type="Pfam" id="PF01262"/>
    </source>
</evidence>
<evidence type="ECO:0000313" key="3">
    <source>
        <dbReference type="EMBL" id="AIQ15127.1"/>
    </source>
</evidence>
<dbReference type="Pfam" id="PF01262">
    <property type="entry name" value="AlaDh_PNT_C"/>
    <property type="match status" value="1"/>
</dbReference>
<organism evidence="3 4">
    <name type="scientific">Paenibacillus durus</name>
    <name type="common">Paenibacillus azotofixans</name>
    <dbReference type="NCBI Taxonomy" id="44251"/>
    <lineage>
        <taxon>Bacteria</taxon>
        <taxon>Bacillati</taxon>
        <taxon>Bacillota</taxon>
        <taxon>Bacilli</taxon>
        <taxon>Bacillales</taxon>
        <taxon>Paenibacillaceae</taxon>
        <taxon>Paenibacillus</taxon>
    </lineage>
</organism>
<dbReference type="InterPro" id="IPR007698">
    <property type="entry name" value="AlaDH/PNT_NAD(H)-bd"/>
</dbReference>
<feature type="domain" description="Dipicolinate synthase subunit A N-terminal" evidence="2">
    <location>
        <begin position="6"/>
        <end position="123"/>
    </location>
</feature>
<dbReference type="SUPFAM" id="SSF51735">
    <property type="entry name" value="NAD(P)-binding Rossmann-fold domains"/>
    <property type="match status" value="1"/>
</dbReference>
<dbReference type="GO" id="GO:0051287">
    <property type="term" value="F:NAD binding"/>
    <property type="evidence" value="ECO:0007669"/>
    <property type="project" value="InterPro"/>
</dbReference>
<dbReference type="NCBIfam" id="TIGR02853">
    <property type="entry name" value="spore_dpaA"/>
    <property type="match status" value="1"/>
</dbReference>
<dbReference type="Gene3D" id="3.40.50.720">
    <property type="entry name" value="NAD(P)-binding Rossmann-like Domain"/>
    <property type="match status" value="2"/>
</dbReference>
<dbReference type="InterPro" id="IPR014215">
    <property type="entry name" value="Dipicolinic_acid_synth_A"/>
</dbReference>
<dbReference type="Proteomes" id="UP000029409">
    <property type="component" value="Chromosome"/>
</dbReference>
<feature type="domain" description="Alanine dehydrogenase/pyridine nucleotide transhydrogenase NAD(H)-binding" evidence="1">
    <location>
        <begin position="157"/>
        <end position="249"/>
    </location>
</feature>
<name>A0A089HVK5_PAEDU</name>
<evidence type="ECO:0000313" key="4">
    <source>
        <dbReference type="Proteomes" id="UP000029409"/>
    </source>
</evidence>
<dbReference type="KEGG" id="pdu:PDUR_27125"/>
<accession>A0A089HVK5</accession>
<dbReference type="OrthoDB" id="8840764at2"/>
<dbReference type="EMBL" id="CP009288">
    <property type="protein sequence ID" value="AIQ15127.1"/>
    <property type="molecule type" value="Genomic_DNA"/>
</dbReference>
<evidence type="ECO:0000259" key="2">
    <source>
        <dbReference type="Pfam" id="PF16924"/>
    </source>
</evidence>
<dbReference type="RefSeq" id="WP_042208808.1">
    <property type="nucleotide sequence ID" value="NZ_CP009288.1"/>
</dbReference>
<proteinExistence type="predicted"/>
<dbReference type="eggNOG" id="COG0111">
    <property type="taxonomic scope" value="Bacteria"/>
</dbReference>
<dbReference type="STRING" id="44251.PDUR_27125"/>
<dbReference type="NCBIfam" id="NF006162">
    <property type="entry name" value="PRK08306.1"/>
    <property type="match status" value="1"/>
</dbReference>